<sequence length="254" mass="29151">MNRIKRLVLLLLFVSSTQLFSDNHVISYGMEGYQCNFQEGKDLNDVMKFVEESLNPHADKYWSAPYSGFVMTPFLRSEEIDFDFAWVGFTNNHKDLGIIQDSWFSEAAASTSEEWSNLSDCFSQGYYMAIEARTPTVPFVEGENTYFAVYSCSFKEGKSVKDLAESDKAWNEYNDKRGFTGGVWRWVPGAGTSNSFEGDFFLNVSYNSWEELGEYLDDSFWGKTPRPESILNCDKPRVYAANNARNRPFEVSEK</sequence>
<evidence type="ECO:0000313" key="1">
    <source>
        <dbReference type="EMBL" id="SVD67034.1"/>
    </source>
</evidence>
<proteinExistence type="predicted"/>
<dbReference type="AlphaFoldDB" id="A0A382X828"/>
<dbReference type="EMBL" id="UINC01165572">
    <property type="protein sequence ID" value="SVD67034.1"/>
    <property type="molecule type" value="Genomic_DNA"/>
</dbReference>
<reference evidence="1" key="1">
    <citation type="submission" date="2018-05" db="EMBL/GenBank/DDBJ databases">
        <authorList>
            <person name="Lanie J.A."/>
            <person name="Ng W.-L."/>
            <person name="Kazmierczak K.M."/>
            <person name="Andrzejewski T.M."/>
            <person name="Davidsen T.M."/>
            <person name="Wayne K.J."/>
            <person name="Tettelin H."/>
            <person name="Glass J.I."/>
            <person name="Rusch D."/>
            <person name="Podicherti R."/>
            <person name="Tsui H.-C.T."/>
            <person name="Winkler M.E."/>
        </authorList>
    </citation>
    <scope>NUCLEOTIDE SEQUENCE</scope>
</reference>
<organism evidence="1">
    <name type="scientific">marine metagenome</name>
    <dbReference type="NCBI Taxonomy" id="408172"/>
    <lineage>
        <taxon>unclassified sequences</taxon>
        <taxon>metagenomes</taxon>
        <taxon>ecological metagenomes</taxon>
    </lineage>
</organism>
<gene>
    <name evidence="1" type="ORF">METZ01_LOCUS419888</name>
</gene>
<name>A0A382X828_9ZZZZ</name>
<protein>
    <submittedName>
        <fullName evidence="1">Uncharacterized protein</fullName>
    </submittedName>
</protein>
<accession>A0A382X828</accession>